<dbReference type="AlphaFoldDB" id="M8BW97"/>
<sequence length="114" mass="12565">MEGGTQPPLDLDGAEADAQQPLDLDGMEGDAQQLPACVSKVLDDGNLLTEVIVRVGFPVSLVRAAGVCRRWLSHASDRAFLPRFRELHPPIFLLIINFNSVIPKLVTISWNFEK</sequence>
<accession>M8BW97</accession>
<evidence type="ECO:0008006" key="2">
    <source>
        <dbReference type="Google" id="ProtNLM"/>
    </source>
</evidence>
<dbReference type="EnsemblPlants" id="EMT11089">
    <property type="protein sequence ID" value="EMT11089"/>
    <property type="gene ID" value="F775_18171"/>
</dbReference>
<dbReference type="InterPro" id="IPR036047">
    <property type="entry name" value="F-box-like_dom_sf"/>
</dbReference>
<dbReference type="SUPFAM" id="SSF81383">
    <property type="entry name" value="F-box domain"/>
    <property type="match status" value="1"/>
</dbReference>
<evidence type="ECO:0000313" key="1">
    <source>
        <dbReference type="EnsemblPlants" id="EMT11089"/>
    </source>
</evidence>
<dbReference type="PANTHER" id="PTHR33207">
    <property type="entry name" value="F-BOX DOMAIN CONTAINING PROTEIN-RELATED"/>
    <property type="match status" value="1"/>
</dbReference>
<reference evidence="1" key="1">
    <citation type="submission" date="2015-06" db="UniProtKB">
        <authorList>
            <consortium name="EnsemblPlants"/>
        </authorList>
    </citation>
    <scope>IDENTIFICATION</scope>
</reference>
<protein>
    <recommendedName>
        <fullName evidence="2">F-box domain-containing protein</fullName>
    </recommendedName>
</protein>
<name>M8BW97_AEGTA</name>
<organism evidence="1">
    <name type="scientific">Aegilops tauschii</name>
    <name type="common">Tausch's goatgrass</name>
    <name type="synonym">Aegilops squarrosa</name>
    <dbReference type="NCBI Taxonomy" id="37682"/>
    <lineage>
        <taxon>Eukaryota</taxon>
        <taxon>Viridiplantae</taxon>
        <taxon>Streptophyta</taxon>
        <taxon>Embryophyta</taxon>
        <taxon>Tracheophyta</taxon>
        <taxon>Spermatophyta</taxon>
        <taxon>Magnoliopsida</taxon>
        <taxon>Liliopsida</taxon>
        <taxon>Poales</taxon>
        <taxon>Poaceae</taxon>
        <taxon>BOP clade</taxon>
        <taxon>Pooideae</taxon>
        <taxon>Triticodae</taxon>
        <taxon>Triticeae</taxon>
        <taxon>Triticinae</taxon>
        <taxon>Aegilops</taxon>
    </lineage>
</organism>
<proteinExistence type="predicted"/>